<evidence type="ECO:0000256" key="1">
    <source>
        <dbReference type="SAM" id="Phobius"/>
    </source>
</evidence>
<protein>
    <submittedName>
        <fullName evidence="2">Uncharacterized protein</fullName>
    </submittedName>
</protein>
<organism evidence="2 3">
    <name type="scientific">Corynebacterium casei LMG S-19264</name>
    <dbReference type="NCBI Taxonomy" id="1285583"/>
    <lineage>
        <taxon>Bacteria</taxon>
        <taxon>Bacillati</taxon>
        <taxon>Actinomycetota</taxon>
        <taxon>Actinomycetes</taxon>
        <taxon>Mycobacteriales</taxon>
        <taxon>Corynebacteriaceae</taxon>
        <taxon>Corynebacterium</taxon>
    </lineage>
</organism>
<feature type="transmembrane region" description="Helical" evidence="1">
    <location>
        <begin position="63"/>
        <end position="87"/>
    </location>
</feature>
<name>A0ABN4CEK1_9CORY</name>
<reference evidence="3" key="1">
    <citation type="submission" date="2013-02" db="EMBL/GenBank/DDBJ databases">
        <title>The complete genome sequence of Corynebacterium casei LMG S-19264 (=DSM 44701).</title>
        <authorList>
            <person name="Ruckert C."/>
            <person name="Albersmeier A."/>
            <person name="Kalinowski J."/>
        </authorList>
    </citation>
    <scope>NUCLEOTIDE SEQUENCE [LARGE SCALE GENOMIC DNA]</scope>
    <source>
        <strain evidence="3">LMG S-19264</strain>
    </source>
</reference>
<evidence type="ECO:0000313" key="2">
    <source>
        <dbReference type="EMBL" id="AHI19452.1"/>
    </source>
</evidence>
<keyword evidence="1" id="KW-0812">Transmembrane</keyword>
<dbReference type="RefSeq" id="WP_006821376.1">
    <property type="nucleotide sequence ID" value="NZ_CP004350.1"/>
</dbReference>
<feature type="transmembrane region" description="Helical" evidence="1">
    <location>
        <begin position="35"/>
        <end position="56"/>
    </location>
</feature>
<dbReference type="GeneID" id="82877045"/>
<gene>
    <name evidence="2" type="ORF">CCASEI_04370</name>
</gene>
<feature type="transmembrane region" description="Helical" evidence="1">
    <location>
        <begin position="107"/>
        <end position="129"/>
    </location>
</feature>
<keyword evidence="3" id="KW-1185">Reference proteome</keyword>
<keyword evidence="1" id="KW-0472">Membrane</keyword>
<proteinExistence type="predicted"/>
<sequence length="132" mass="14909">MPTETVLDGYTLTEQHTIDHEYLLIGSPFSTQTPLFLILLLIGVLGLIAVSLTMALGKTSKPLHVSIAVVSLLLIASKYLWLPVVMAVKYSDFQLFWYSWKIYPSYWIEYTIAIGILMILGLFVMAVALRKR</sequence>
<dbReference type="EMBL" id="CP004350">
    <property type="protein sequence ID" value="AHI19452.1"/>
    <property type="molecule type" value="Genomic_DNA"/>
</dbReference>
<keyword evidence="1" id="KW-1133">Transmembrane helix</keyword>
<accession>A0ABN4CEK1</accession>
<dbReference type="Proteomes" id="UP000019226">
    <property type="component" value="Chromosome"/>
</dbReference>
<evidence type="ECO:0000313" key="3">
    <source>
        <dbReference type="Proteomes" id="UP000019226"/>
    </source>
</evidence>